<evidence type="ECO:0000313" key="1">
    <source>
        <dbReference type="EMBL" id="GEZ93444.1"/>
    </source>
</evidence>
<proteinExistence type="predicted"/>
<gene>
    <name evidence="1" type="ORF">Tci_565417</name>
</gene>
<name>A0A699IX25_TANCI</name>
<organism evidence="1">
    <name type="scientific">Tanacetum cinerariifolium</name>
    <name type="common">Dalmatian daisy</name>
    <name type="synonym">Chrysanthemum cinerariifolium</name>
    <dbReference type="NCBI Taxonomy" id="118510"/>
    <lineage>
        <taxon>Eukaryota</taxon>
        <taxon>Viridiplantae</taxon>
        <taxon>Streptophyta</taxon>
        <taxon>Embryophyta</taxon>
        <taxon>Tracheophyta</taxon>
        <taxon>Spermatophyta</taxon>
        <taxon>Magnoliopsida</taxon>
        <taxon>eudicotyledons</taxon>
        <taxon>Gunneridae</taxon>
        <taxon>Pentapetalae</taxon>
        <taxon>asterids</taxon>
        <taxon>campanulids</taxon>
        <taxon>Asterales</taxon>
        <taxon>Asteraceae</taxon>
        <taxon>Asteroideae</taxon>
        <taxon>Anthemideae</taxon>
        <taxon>Anthemidinae</taxon>
        <taxon>Tanacetum</taxon>
    </lineage>
</organism>
<reference evidence="1" key="1">
    <citation type="journal article" date="2019" name="Sci. Rep.">
        <title>Draft genome of Tanacetum cinerariifolium, the natural source of mosquito coil.</title>
        <authorList>
            <person name="Yamashiro T."/>
            <person name="Shiraishi A."/>
            <person name="Satake H."/>
            <person name="Nakayama K."/>
        </authorList>
    </citation>
    <scope>NUCLEOTIDE SEQUENCE</scope>
</reference>
<sequence length="241" mass="27827">MNDLMIELRETFQAWLQQQVVNFNSYTPEPSHFQKIPIYCDDDDDEKSYTPLRDIIIYELPLCIAIIPVFSTEEPKDSLIMGDEHLDTIPEKESDEFIKSSVENLVSSPSESKDISDDECDLPLYDHFPKSHLVTFSNPLFDINNDFTSSDDELFSEEDVPMENFKIFFNHLFDLDEEIISTEDSDPFMEEIDFFLASDGSIPLGIDSDYSDFIGDNLFPKRLLHDDPIPLPDILDFLNVV</sequence>
<accession>A0A699IX25</accession>
<comment type="caution">
    <text evidence="1">The sequence shown here is derived from an EMBL/GenBank/DDBJ whole genome shotgun (WGS) entry which is preliminary data.</text>
</comment>
<dbReference type="EMBL" id="BKCJ010344233">
    <property type="protein sequence ID" value="GEZ93444.1"/>
    <property type="molecule type" value="Genomic_DNA"/>
</dbReference>
<dbReference type="AlphaFoldDB" id="A0A699IX25"/>
<protein>
    <recommendedName>
        <fullName evidence="2">Reverse transcriptase domain-containing protein</fullName>
    </recommendedName>
</protein>
<evidence type="ECO:0008006" key="2">
    <source>
        <dbReference type="Google" id="ProtNLM"/>
    </source>
</evidence>